<evidence type="ECO:0000313" key="1">
    <source>
        <dbReference type="EMBL" id="PSR45376.1"/>
    </source>
</evidence>
<dbReference type="EMBL" id="PYHO01000016">
    <property type="protein sequence ID" value="PSR45376.1"/>
    <property type="molecule type" value="Genomic_DNA"/>
</dbReference>
<name>A0A2T2XYM7_9ENTR</name>
<dbReference type="AlphaFoldDB" id="A0A2T2XYM7"/>
<reference evidence="1 2" key="1">
    <citation type="submission" date="2018-03" db="EMBL/GenBank/DDBJ databases">
        <title>First report of an OXA-48+CTX-M-M-producing Kluyvera ascorbata clone recovered from patients admitted in a University Hospital in Madrid, Spain.</title>
        <authorList>
            <person name="Hernandez-Garcia M."/>
            <person name="Leon-Sampedro R."/>
            <person name="Perez-Viso B."/>
            <person name="Morosini M.I."/>
            <person name="Lopez-Fresnena N."/>
            <person name="Coque T.M."/>
            <person name="Bonten M."/>
            <person name="Malhotra-Kumar S."/>
            <person name="Ruiz-Garbajosa P."/>
            <person name="Canton R."/>
        </authorList>
    </citation>
    <scope>NUCLEOTIDE SEQUENCE [LARGE SCALE GENOMIC DNA]</scope>
    <source>
        <strain evidence="1 2">KA2</strain>
    </source>
</reference>
<proteinExistence type="predicted"/>
<keyword evidence="2" id="KW-1185">Reference proteome</keyword>
<sequence length="90" mass="9518">MRAVVKPGKVSIMKKSIVCSAAVIAALIGVGIIYSANHIAACHGEHRLDAACLAQAWDTEKVNPIAQFNPNYAVSDPVADTVFTASQPKR</sequence>
<dbReference type="Proteomes" id="UP000240892">
    <property type="component" value="Unassembled WGS sequence"/>
</dbReference>
<protein>
    <submittedName>
        <fullName evidence="1">Uncharacterized protein</fullName>
    </submittedName>
</protein>
<accession>A0A2T2XYM7</accession>
<gene>
    <name evidence="1" type="ORF">C8256_17850</name>
</gene>
<evidence type="ECO:0000313" key="2">
    <source>
        <dbReference type="Proteomes" id="UP000240892"/>
    </source>
</evidence>
<comment type="caution">
    <text evidence="1">The sequence shown here is derived from an EMBL/GenBank/DDBJ whole genome shotgun (WGS) entry which is preliminary data.</text>
</comment>
<organism evidence="1 2">
    <name type="scientific">Kluyvera genomosp. 2</name>
    <dbReference type="NCBI Taxonomy" id="2774054"/>
    <lineage>
        <taxon>Bacteria</taxon>
        <taxon>Pseudomonadati</taxon>
        <taxon>Pseudomonadota</taxon>
        <taxon>Gammaproteobacteria</taxon>
        <taxon>Enterobacterales</taxon>
        <taxon>Enterobacteriaceae</taxon>
        <taxon>Kluyvera</taxon>
    </lineage>
</organism>